<dbReference type="GeneID" id="301196301"/>
<sequence>MHVYLISFIIKQHIDSKYVIFRPFCEQTKNESVSFIIY</sequence>
<reference evidence="1 2" key="1">
    <citation type="submission" date="2009-02" db="EMBL/GenBank/DDBJ databases">
        <title>Genome sequence of Bacillus cereus 03BB102.</title>
        <authorList>
            <person name="Dodson R.J."/>
            <person name="Jackson P."/>
            <person name="Munk A.C."/>
            <person name="Brettin T."/>
            <person name="Bruce D."/>
            <person name="Detter C."/>
            <person name="Tapia R."/>
            <person name="Han C."/>
            <person name="Sutton G."/>
            <person name="Sims D."/>
        </authorList>
    </citation>
    <scope>NUCLEOTIDE SEQUENCE [LARGE SCALE GENOMIC DNA]</scope>
    <source>
        <strain evidence="1 2">03BB102</strain>
    </source>
</reference>
<accession>A0A158RNG9</accession>
<dbReference type="Proteomes" id="UP000002210">
    <property type="component" value="Chromosome"/>
</dbReference>
<dbReference type="RefSeq" id="WP_003279814.1">
    <property type="nucleotide sequence ID" value="NC_012472.1"/>
</dbReference>
<evidence type="ECO:0008006" key="3">
    <source>
        <dbReference type="Google" id="ProtNLM"/>
    </source>
</evidence>
<dbReference type="AlphaFoldDB" id="A0A158RNG9"/>
<dbReference type="EMBL" id="CP001407">
    <property type="protein sequence ID" value="ACO28805.1"/>
    <property type="molecule type" value="Genomic_DNA"/>
</dbReference>
<evidence type="ECO:0000313" key="2">
    <source>
        <dbReference type="Proteomes" id="UP000002210"/>
    </source>
</evidence>
<protein>
    <recommendedName>
        <fullName evidence="3">GTP pyrophosphokinase</fullName>
    </recommendedName>
</protein>
<name>A0A158RNG9_BACC3</name>
<organism evidence="1 2">
    <name type="scientific">Bacillus cereus (strain 03BB102)</name>
    <dbReference type="NCBI Taxonomy" id="572264"/>
    <lineage>
        <taxon>Bacteria</taxon>
        <taxon>Bacillati</taxon>
        <taxon>Bacillota</taxon>
        <taxon>Bacilli</taxon>
        <taxon>Bacillales</taxon>
        <taxon>Bacillaceae</taxon>
        <taxon>Bacillus</taxon>
        <taxon>Bacillus cereus group</taxon>
    </lineage>
</organism>
<dbReference type="KEGG" id="bcx:BCA_4341"/>
<evidence type="ECO:0000313" key="1">
    <source>
        <dbReference type="EMBL" id="ACO28805.1"/>
    </source>
</evidence>
<gene>
    <name evidence="1" type="ordered locus">BCA_4341</name>
</gene>
<proteinExistence type="predicted"/>